<keyword evidence="12" id="KW-0539">Nucleus</keyword>
<comment type="caution">
    <text evidence="21">The sequence shown here is derived from an EMBL/GenBank/DDBJ whole genome shotgun (WGS) entry which is preliminary data.</text>
</comment>
<evidence type="ECO:0000256" key="2">
    <source>
        <dbReference type="ARBA" id="ARBA00022499"/>
    </source>
</evidence>
<keyword evidence="4" id="KW-0479">Metal-binding</keyword>
<evidence type="ECO:0000256" key="7">
    <source>
        <dbReference type="ARBA" id="ARBA00022843"/>
    </source>
</evidence>
<dbReference type="InterPro" id="IPR009057">
    <property type="entry name" value="Homeodomain-like_sf"/>
</dbReference>
<evidence type="ECO:0000259" key="20">
    <source>
        <dbReference type="PROSITE" id="PS51294"/>
    </source>
</evidence>
<dbReference type="PROSITE" id="PS01357">
    <property type="entry name" value="ZF_ZZ_1"/>
    <property type="match status" value="1"/>
</dbReference>
<keyword evidence="7" id="KW-0832">Ubl conjugation</keyword>
<feature type="domain" description="ZZ-type" evidence="19">
    <location>
        <begin position="302"/>
        <end position="361"/>
    </location>
</feature>
<keyword evidence="11" id="KW-0804">Transcription</keyword>
<feature type="non-terminal residue" evidence="21">
    <location>
        <position position="1"/>
    </location>
</feature>
<dbReference type="FunFam" id="1.10.10.60:FF:000128">
    <property type="entry name" value="Putative ZZ-type zinc finger-containing protein 3"/>
    <property type="match status" value="1"/>
</dbReference>
<evidence type="ECO:0000256" key="14">
    <source>
        <dbReference type="ARBA" id="ARBA00062553"/>
    </source>
</evidence>
<evidence type="ECO:0000256" key="15">
    <source>
        <dbReference type="ARBA" id="ARBA00068620"/>
    </source>
</evidence>
<keyword evidence="5 16" id="KW-0863">Zinc-finger</keyword>
<organism evidence="21 22">
    <name type="scientific">Acromyrmex insinuator</name>
    <dbReference type="NCBI Taxonomy" id="230686"/>
    <lineage>
        <taxon>Eukaryota</taxon>
        <taxon>Metazoa</taxon>
        <taxon>Ecdysozoa</taxon>
        <taxon>Arthropoda</taxon>
        <taxon>Hexapoda</taxon>
        <taxon>Insecta</taxon>
        <taxon>Pterygota</taxon>
        <taxon>Neoptera</taxon>
        <taxon>Endopterygota</taxon>
        <taxon>Hymenoptera</taxon>
        <taxon>Apocrita</taxon>
        <taxon>Aculeata</taxon>
        <taxon>Formicoidea</taxon>
        <taxon>Formicidae</taxon>
        <taxon>Myrmicinae</taxon>
        <taxon>Acromyrmex</taxon>
    </lineage>
</organism>
<gene>
    <name evidence="21" type="primary">Zzz3</name>
    <name evidence="21" type="ORF">G6Z75_0013707</name>
</gene>
<dbReference type="Proteomes" id="UP000667349">
    <property type="component" value="Unassembled WGS sequence"/>
</dbReference>
<comment type="subcellular location">
    <subcellularLocation>
        <location evidence="1">Nucleus</location>
    </subcellularLocation>
</comment>
<feature type="domain" description="HTH myb-type" evidence="20">
    <location>
        <begin position="154"/>
        <end position="206"/>
    </location>
</feature>
<dbReference type="GO" id="GO:0003677">
    <property type="term" value="F:DNA binding"/>
    <property type="evidence" value="ECO:0007669"/>
    <property type="project" value="UniProtKB-KW"/>
</dbReference>
<dbReference type="Gene3D" id="3.30.60.90">
    <property type="match status" value="1"/>
</dbReference>
<keyword evidence="8" id="KW-0007">Acetylation</keyword>
<dbReference type="InterPro" id="IPR001005">
    <property type="entry name" value="SANT/Myb"/>
</dbReference>
<dbReference type="InterPro" id="IPR017930">
    <property type="entry name" value="Myb_dom"/>
</dbReference>
<comment type="function">
    <text evidence="13">Histone H3 reader that is required for the ATAC complex-mediated maintenance of histone acetylation and gene activation. Component of the ATAC complex, a complex with histone acetyltransferase activity on histones H3 and H4.</text>
</comment>
<dbReference type="GO" id="GO:0051726">
    <property type="term" value="P:regulation of cell cycle"/>
    <property type="evidence" value="ECO:0007669"/>
    <property type="project" value="UniProtKB-ARBA"/>
</dbReference>
<dbReference type="AlphaFoldDB" id="A0A836JCX9"/>
<dbReference type="InterPro" id="IPR000433">
    <property type="entry name" value="Znf_ZZ"/>
</dbReference>
<evidence type="ECO:0000259" key="19">
    <source>
        <dbReference type="PROSITE" id="PS50135"/>
    </source>
</evidence>
<evidence type="ECO:0000256" key="11">
    <source>
        <dbReference type="ARBA" id="ARBA00023163"/>
    </source>
</evidence>
<dbReference type="PROSITE" id="PS50135">
    <property type="entry name" value="ZF_ZZ_2"/>
    <property type="match status" value="1"/>
</dbReference>
<accession>A0A836JCX9</accession>
<evidence type="ECO:0000313" key="22">
    <source>
        <dbReference type="Proteomes" id="UP000667349"/>
    </source>
</evidence>
<evidence type="ECO:0000313" key="21">
    <source>
        <dbReference type="EMBL" id="KAG5308133.1"/>
    </source>
</evidence>
<feature type="region of interest" description="Disordered" evidence="17">
    <location>
        <begin position="253"/>
        <end position="276"/>
    </location>
</feature>
<evidence type="ECO:0000256" key="5">
    <source>
        <dbReference type="ARBA" id="ARBA00022771"/>
    </source>
</evidence>
<dbReference type="SUPFAM" id="SSF46689">
    <property type="entry name" value="Homeodomain-like"/>
    <property type="match status" value="1"/>
</dbReference>
<feature type="domain" description="Myb-like" evidence="18">
    <location>
        <begin position="154"/>
        <end position="202"/>
    </location>
</feature>
<evidence type="ECO:0000256" key="16">
    <source>
        <dbReference type="PROSITE-ProRule" id="PRU00228"/>
    </source>
</evidence>
<dbReference type="GO" id="GO:0070461">
    <property type="term" value="C:SAGA-type complex"/>
    <property type="evidence" value="ECO:0007669"/>
    <property type="project" value="UniProtKB-ARBA"/>
</dbReference>
<dbReference type="GO" id="GO:0005634">
    <property type="term" value="C:nucleus"/>
    <property type="evidence" value="ECO:0007669"/>
    <property type="project" value="UniProtKB-SubCell"/>
</dbReference>
<keyword evidence="22" id="KW-1185">Reference proteome</keyword>
<dbReference type="Pfam" id="PF00569">
    <property type="entry name" value="ZZ"/>
    <property type="match status" value="1"/>
</dbReference>
<dbReference type="Gene3D" id="1.10.10.60">
    <property type="entry name" value="Homeodomain-like"/>
    <property type="match status" value="1"/>
</dbReference>
<evidence type="ECO:0000256" key="10">
    <source>
        <dbReference type="ARBA" id="ARBA00023125"/>
    </source>
</evidence>
<keyword evidence="2" id="KW-1017">Isopeptide bond</keyword>
<evidence type="ECO:0000256" key="9">
    <source>
        <dbReference type="ARBA" id="ARBA00023015"/>
    </source>
</evidence>
<keyword evidence="9" id="KW-0805">Transcription regulation</keyword>
<reference evidence="21" key="1">
    <citation type="submission" date="2020-02" db="EMBL/GenBank/DDBJ databases">
        <title>Relaxed selection underlies rapid genomic changes in the transitions from sociality to social parasitism in ants.</title>
        <authorList>
            <person name="Bi X."/>
        </authorList>
    </citation>
    <scope>NUCLEOTIDE SEQUENCE</scope>
    <source>
        <strain evidence="21">BGI-DK2013a</strain>
        <tissue evidence="21">Whole body</tissue>
    </source>
</reference>
<evidence type="ECO:0000256" key="13">
    <source>
        <dbReference type="ARBA" id="ARBA00053098"/>
    </source>
</evidence>
<evidence type="ECO:0000256" key="17">
    <source>
        <dbReference type="SAM" id="MobiDB-lite"/>
    </source>
</evidence>
<dbReference type="InterPro" id="IPR043145">
    <property type="entry name" value="Znf_ZZ_sf"/>
</dbReference>
<evidence type="ECO:0000259" key="18">
    <source>
        <dbReference type="PROSITE" id="PS50090"/>
    </source>
</evidence>
<dbReference type="PANTHER" id="PTHR22705:SF0">
    <property type="entry name" value="ZZ-TYPE ZINC FINGER-CONTAINING PROTEIN 3"/>
    <property type="match status" value="1"/>
</dbReference>
<dbReference type="PANTHER" id="PTHR22705">
    <property type="entry name" value="ZINC FINGER, ZZ DOMAIN CONTAINING 3"/>
    <property type="match status" value="1"/>
</dbReference>
<evidence type="ECO:0000256" key="3">
    <source>
        <dbReference type="ARBA" id="ARBA00022553"/>
    </source>
</evidence>
<proteinExistence type="predicted"/>
<protein>
    <recommendedName>
        <fullName evidence="15">ZZ-type zinc finger-containing protein 3</fullName>
    </recommendedName>
</protein>
<dbReference type="SMART" id="SM00717">
    <property type="entry name" value="SANT"/>
    <property type="match status" value="1"/>
</dbReference>
<comment type="subunit">
    <text evidence="14">Component of the ADA2A-containing complex (ATAC), composed of KAT14, KAT2A, TADA2L, TADA3L, ZZ3, MBIP, WDR5, YEATS2, CCDC101 and DR1. Interacts via (ZZ-type zinc finger) with histone H3 in a methylation-independent manner and acetylation on 'Lys-4' (H3K4ac) moderately enhances the interaction.</text>
</comment>
<feature type="non-terminal residue" evidence="21">
    <location>
        <position position="389"/>
    </location>
</feature>
<keyword evidence="3" id="KW-0597">Phosphoprotein</keyword>
<evidence type="ECO:0000256" key="4">
    <source>
        <dbReference type="ARBA" id="ARBA00022723"/>
    </source>
</evidence>
<dbReference type="GO" id="GO:0008270">
    <property type="term" value="F:zinc ion binding"/>
    <property type="evidence" value="ECO:0007669"/>
    <property type="project" value="UniProtKB-KW"/>
</dbReference>
<dbReference type="PROSITE" id="PS50090">
    <property type="entry name" value="MYB_LIKE"/>
    <property type="match status" value="1"/>
</dbReference>
<dbReference type="SUPFAM" id="SSF57850">
    <property type="entry name" value="RING/U-box"/>
    <property type="match status" value="1"/>
</dbReference>
<dbReference type="CDD" id="cd00167">
    <property type="entry name" value="SANT"/>
    <property type="match status" value="1"/>
</dbReference>
<keyword evidence="10" id="KW-0238">DNA-binding</keyword>
<dbReference type="EMBL" id="JAANHZ010000697">
    <property type="protein sequence ID" value="KAG5308133.1"/>
    <property type="molecule type" value="Genomic_DNA"/>
</dbReference>
<evidence type="ECO:0000256" key="1">
    <source>
        <dbReference type="ARBA" id="ARBA00004123"/>
    </source>
</evidence>
<dbReference type="Pfam" id="PF00249">
    <property type="entry name" value="Myb_DNA-binding"/>
    <property type="match status" value="1"/>
</dbReference>
<evidence type="ECO:0000256" key="6">
    <source>
        <dbReference type="ARBA" id="ARBA00022833"/>
    </source>
</evidence>
<evidence type="ECO:0000256" key="8">
    <source>
        <dbReference type="ARBA" id="ARBA00022990"/>
    </source>
</evidence>
<dbReference type="InterPro" id="IPR037830">
    <property type="entry name" value="ZZZ3"/>
</dbReference>
<dbReference type="SMART" id="SM00291">
    <property type="entry name" value="ZnF_ZZ"/>
    <property type="match status" value="1"/>
</dbReference>
<keyword evidence="6" id="KW-0862">Zinc</keyword>
<evidence type="ECO:0000256" key="12">
    <source>
        <dbReference type="ARBA" id="ARBA00023242"/>
    </source>
</evidence>
<name>A0A836JCX9_9HYME</name>
<dbReference type="PROSITE" id="PS51294">
    <property type="entry name" value="HTH_MYB"/>
    <property type="match status" value="1"/>
</dbReference>
<sequence length="389" mass="44705">MNDETVKVTNDSSNEEQNEFYFESDHLALKGNKDYTAFLKTIVILEAQRVQAIKDLDKLMSVRAQALKDPISFVAQLQNGDLPELPGLQKIPEIPYIDWSQYSIALPDGRMRPQTRHGHVLPRIQPKTEQENDKILVRGRAFDESKSETFNQLWTVDEQKRLEELLVEYPPEEIEMRRWTKIANALGNRTAKQVSSRVQKYFIKLLRAGLPIPGRGPKLKVDVKKNLIHKRNNQFLFKRSTFFPHQDITFNTSDESKEQPVAEESEDDILNGGSDDSPEIRQLNLLRQVKVEKAQDSPVYKHVGYKCTVCGEEPLKGTRWHCAECHSGIDLCGDCAIAQLKAENPLHDPSHRLIPIKPPLCTRSYDLDYFPQNFSDSSYNYLDPNFLPE</sequence>